<dbReference type="CDD" id="cd00038">
    <property type="entry name" value="CAP_ED"/>
    <property type="match status" value="1"/>
</dbReference>
<dbReference type="PROSITE" id="PS50042">
    <property type="entry name" value="CNMP_BINDING_3"/>
    <property type="match status" value="1"/>
</dbReference>
<dbReference type="SMART" id="SM00448">
    <property type="entry name" value="REC"/>
    <property type="match status" value="1"/>
</dbReference>
<feature type="domain" description="Cyclic nucleotide-binding" evidence="2">
    <location>
        <begin position="1"/>
        <end position="108"/>
    </location>
</feature>
<dbReference type="Proteomes" id="UP000632498">
    <property type="component" value="Unassembled WGS sequence"/>
</dbReference>
<sequence>MADYKNQEFMNGEYIIREGDDPTCAYILKSGSVEVLKTRSDGEEAILDILKPGDLFGEMALVDLEPRSASVRALEDITVIVIDGTTFNQKQEKLDVFSKKLVKTLIDRVRLQNQKLADLSDPSSLLKAVKKGQVNSVKPAHTNVLIRDDYRDKIDFGKIRLLMGDSNPQSRQGIKGGLHMQGFREIEDVNNAKDFRNLVASTDYDLIVVDSSLNVAEVSDVINDIRHGKMATSPFAVIFAVIEQPDPKTLEMLAEAGLDDVLVKPIALANIIDRVERRIKKRKDFVVTLDYVGPDRRSSARPGGEQIPLVAVPNPLSFKALDLIDERTYISLSKKARGRIEDLKIERFAVQIDWLRGKIATQIGEKQSPAFFLERLFEVTQTLIEKLDRRKDEDHVTTCRLILSSLDDFEVGTADMTGQDWENFANLTRQLRNELGPQKTA</sequence>
<accession>A0A917F6G9</accession>
<dbReference type="InterPro" id="IPR000595">
    <property type="entry name" value="cNMP-bd_dom"/>
</dbReference>
<organism evidence="4 5">
    <name type="scientific">Terasakiella brassicae</name>
    <dbReference type="NCBI Taxonomy" id="1634917"/>
    <lineage>
        <taxon>Bacteria</taxon>
        <taxon>Pseudomonadati</taxon>
        <taxon>Pseudomonadota</taxon>
        <taxon>Alphaproteobacteria</taxon>
        <taxon>Rhodospirillales</taxon>
        <taxon>Terasakiellaceae</taxon>
        <taxon>Terasakiella</taxon>
    </lineage>
</organism>
<dbReference type="SUPFAM" id="SSF52172">
    <property type="entry name" value="CheY-like"/>
    <property type="match status" value="1"/>
</dbReference>
<dbReference type="InterPro" id="IPR001789">
    <property type="entry name" value="Sig_transdc_resp-reg_receiver"/>
</dbReference>
<dbReference type="EMBL" id="BMHV01000002">
    <property type="protein sequence ID" value="GGF53974.1"/>
    <property type="molecule type" value="Genomic_DNA"/>
</dbReference>
<dbReference type="Gene3D" id="2.60.120.10">
    <property type="entry name" value="Jelly Rolls"/>
    <property type="match status" value="1"/>
</dbReference>
<dbReference type="PROSITE" id="PS50110">
    <property type="entry name" value="RESPONSE_REGULATORY"/>
    <property type="match status" value="1"/>
</dbReference>
<dbReference type="PRINTS" id="PR00103">
    <property type="entry name" value="CAMPKINASE"/>
</dbReference>
<evidence type="ECO:0000313" key="4">
    <source>
        <dbReference type="EMBL" id="GGF53974.1"/>
    </source>
</evidence>
<dbReference type="InterPro" id="IPR018488">
    <property type="entry name" value="cNMP-bd_CS"/>
</dbReference>
<evidence type="ECO:0000256" key="1">
    <source>
        <dbReference type="PROSITE-ProRule" id="PRU00169"/>
    </source>
</evidence>
<dbReference type="InterPro" id="IPR011006">
    <property type="entry name" value="CheY-like_superfamily"/>
</dbReference>
<keyword evidence="1" id="KW-0597">Phosphoprotein</keyword>
<proteinExistence type="predicted"/>
<dbReference type="Pfam" id="PF00027">
    <property type="entry name" value="cNMP_binding"/>
    <property type="match status" value="1"/>
</dbReference>
<gene>
    <name evidence="4" type="ORF">GCM10011332_04210</name>
</gene>
<dbReference type="PANTHER" id="PTHR23011">
    <property type="entry name" value="CYCLIC NUCLEOTIDE-BINDING DOMAIN CONTAINING PROTEIN"/>
    <property type="match status" value="1"/>
</dbReference>
<protein>
    <recommendedName>
        <fullName evidence="6">Cyclic nucleotide-binding domain-containing protein</fullName>
    </recommendedName>
</protein>
<dbReference type="GO" id="GO:0000160">
    <property type="term" value="P:phosphorelay signal transduction system"/>
    <property type="evidence" value="ECO:0007669"/>
    <property type="project" value="InterPro"/>
</dbReference>
<evidence type="ECO:0008006" key="6">
    <source>
        <dbReference type="Google" id="ProtNLM"/>
    </source>
</evidence>
<feature type="domain" description="Response regulatory" evidence="3">
    <location>
        <begin position="160"/>
        <end position="279"/>
    </location>
</feature>
<reference evidence="4" key="1">
    <citation type="journal article" date="2014" name="Int. J. Syst. Evol. Microbiol.">
        <title>Complete genome sequence of Corynebacterium casei LMG S-19264T (=DSM 44701T), isolated from a smear-ripened cheese.</title>
        <authorList>
            <consortium name="US DOE Joint Genome Institute (JGI-PGF)"/>
            <person name="Walter F."/>
            <person name="Albersmeier A."/>
            <person name="Kalinowski J."/>
            <person name="Ruckert C."/>
        </authorList>
    </citation>
    <scope>NUCLEOTIDE SEQUENCE</scope>
    <source>
        <strain evidence="4">CGMCC 1.15254</strain>
    </source>
</reference>
<dbReference type="Pfam" id="PF00072">
    <property type="entry name" value="Response_reg"/>
    <property type="match status" value="1"/>
</dbReference>
<comment type="caution">
    <text evidence="4">The sequence shown here is derived from an EMBL/GenBank/DDBJ whole genome shotgun (WGS) entry which is preliminary data.</text>
</comment>
<dbReference type="PANTHER" id="PTHR23011:SF28">
    <property type="entry name" value="CYCLIC NUCLEOTIDE-BINDING DOMAIN CONTAINING PROTEIN"/>
    <property type="match status" value="1"/>
</dbReference>
<evidence type="ECO:0000259" key="3">
    <source>
        <dbReference type="PROSITE" id="PS50110"/>
    </source>
</evidence>
<reference evidence="4" key="2">
    <citation type="submission" date="2020-09" db="EMBL/GenBank/DDBJ databases">
        <authorList>
            <person name="Sun Q."/>
            <person name="Zhou Y."/>
        </authorList>
    </citation>
    <scope>NUCLEOTIDE SEQUENCE</scope>
    <source>
        <strain evidence="4">CGMCC 1.15254</strain>
    </source>
</reference>
<dbReference type="InterPro" id="IPR018490">
    <property type="entry name" value="cNMP-bd_dom_sf"/>
</dbReference>
<name>A0A917F6G9_9PROT</name>
<dbReference type="AlphaFoldDB" id="A0A917F6G9"/>
<dbReference type="SMART" id="SM00100">
    <property type="entry name" value="cNMP"/>
    <property type="match status" value="1"/>
</dbReference>
<dbReference type="Gene3D" id="3.40.50.2300">
    <property type="match status" value="1"/>
</dbReference>
<dbReference type="PROSITE" id="PS00889">
    <property type="entry name" value="CNMP_BINDING_2"/>
    <property type="match status" value="1"/>
</dbReference>
<evidence type="ECO:0000313" key="5">
    <source>
        <dbReference type="Proteomes" id="UP000632498"/>
    </source>
</evidence>
<evidence type="ECO:0000259" key="2">
    <source>
        <dbReference type="PROSITE" id="PS50042"/>
    </source>
</evidence>
<keyword evidence="5" id="KW-1185">Reference proteome</keyword>
<feature type="modified residue" description="4-aspartylphosphate" evidence="1">
    <location>
        <position position="210"/>
    </location>
</feature>
<dbReference type="RefSeq" id="WP_188660821.1">
    <property type="nucleotide sequence ID" value="NZ_BMHV01000002.1"/>
</dbReference>
<dbReference type="SUPFAM" id="SSF51206">
    <property type="entry name" value="cAMP-binding domain-like"/>
    <property type="match status" value="1"/>
</dbReference>
<dbReference type="InterPro" id="IPR014710">
    <property type="entry name" value="RmlC-like_jellyroll"/>
</dbReference>